<keyword evidence="2" id="KW-1185">Reference proteome</keyword>
<accession>A0ABW0N4H5</accession>
<name>A0ABW0N4H5_9ACTN</name>
<reference evidence="2" key="1">
    <citation type="journal article" date="2019" name="Int. J. Syst. Evol. Microbiol.">
        <title>The Global Catalogue of Microorganisms (GCM) 10K type strain sequencing project: providing services to taxonomists for standard genome sequencing and annotation.</title>
        <authorList>
            <consortium name="The Broad Institute Genomics Platform"/>
            <consortium name="The Broad Institute Genome Sequencing Center for Infectious Disease"/>
            <person name="Wu L."/>
            <person name="Ma J."/>
        </authorList>
    </citation>
    <scope>NUCLEOTIDE SEQUENCE [LARGE SCALE GENOMIC DNA]</scope>
    <source>
        <strain evidence="2">KACC 13778</strain>
    </source>
</reference>
<proteinExistence type="predicted"/>
<dbReference type="EMBL" id="JBHSMD010000004">
    <property type="protein sequence ID" value="MFC5494168.1"/>
    <property type="molecule type" value="Genomic_DNA"/>
</dbReference>
<dbReference type="Proteomes" id="UP001595956">
    <property type="component" value="Unassembled WGS sequence"/>
</dbReference>
<sequence length="94" mass="10511">MKAADVYELSVERHLHRWTRPLHVVGALTEALLFGRSHPPSAGDLVVRRKADHQVVVRFADDHATYFEVENQLATMSAVEFQEAWGITAGTVEA</sequence>
<gene>
    <name evidence="1" type="ORF">ACFPKY_13705</name>
</gene>
<comment type="caution">
    <text evidence="1">The sequence shown here is derived from an EMBL/GenBank/DDBJ whole genome shotgun (WGS) entry which is preliminary data.</text>
</comment>
<evidence type="ECO:0000313" key="1">
    <source>
        <dbReference type="EMBL" id="MFC5494168.1"/>
    </source>
</evidence>
<dbReference type="RefSeq" id="WP_345179906.1">
    <property type="nucleotide sequence ID" value="NZ_BAABFQ010000007.1"/>
</dbReference>
<evidence type="ECO:0000313" key="2">
    <source>
        <dbReference type="Proteomes" id="UP001595956"/>
    </source>
</evidence>
<organism evidence="1 2">
    <name type="scientific">Nocardioides caricicola</name>
    <dbReference type="NCBI Taxonomy" id="634770"/>
    <lineage>
        <taxon>Bacteria</taxon>
        <taxon>Bacillati</taxon>
        <taxon>Actinomycetota</taxon>
        <taxon>Actinomycetes</taxon>
        <taxon>Propionibacteriales</taxon>
        <taxon>Nocardioidaceae</taxon>
        <taxon>Nocardioides</taxon>
    </lineage>
</organism>
<protein>
    <submittedName>
        <fullName evidence="1">Uncharacterized protein</fullName>
    </submittedName>
</protein>